<sequence>SAVLFAGRPNDEHYTREHPATGSTPIPITITRADDPQTTELSTQEQSAIASERRRRRRQRTSGLQEGHLSTNTAQSNHVEAPAQDNQPSQTHDGYHVQPSQRGVNVPVVTSDRGRTRTRQPQQQPTASPTRSYGSPSPIHTSNAAPSFRSLPRDSRHAPPIATVRSVEAATPARSCREAPSIRAFDEDAYLSGKITIVSGSVNNPRQYKDRYTRIDEPYNDDISNQENTRSKAPFDEDAYLSGEVAIFGDEPAPRPRKLYTTFASNSFVDKSISHTSYVNGERAPWVRDETERNKFDEEAFLGSRSMSREASCESVPWQREEDTDKRRDFDEDAFLGRKSSRGEGMWETQYLVNHGE</sequence>
<proteinExistence type="predicted"/>
<name>A0AAD9NSL9_RIDPI</name>
<keyword evidence="3" id="KW-1185">Reference proteome</keyword>
<organism evidence="2 3">
    <name type="scientific">Ridgeia piscesae</name>
    <name type="common">Tubeworm</name>
    <dbReference type="NCBI Taxonomy" id="27915"/>
    <lineage>
        <taxon>Eukaryota</taxon>
        <taxon>Metazoa</taxon>
        <taxon>Spiralia</taxon>
        <taxon>Lophotrochozoa</taxon>
        <taxon>Annelida</taxon>
        <taxon>Polychaeta</taxon>
        <taxon>Sedentaria</taxon>
        <taxon>Canalipalpata</taxon>
        <taxon>Sabellida</taxon>
        <taxon>Siboglinidae</taxon>
        <taxon>Ridgeia</taxon>
    </lineage>
</organism>
<feature type="compositionally biased region" description="Low complexity" evidence="1">
    <location>
        <begin position="119"/>
        <end position="132"/>
    </location>
</feature>
<feature type="region of interest" description="Disordered" evidence="1">
    <location>
        <begin position="1"/>
        <end position="176"/>
    </location>
</feature>
<accession>A0AAD9NSL9</accession>
<evidence type="ECO:0000313" key="2">
    <source>
        <dbReference type="EMBL" id="KAK2179228.1"/>
    </source>
</evidence>
<feature type="compositionally biased region" description="Basic and acidic residues" evidence="1">
    <location>
        <begin position="9"/>
        <end position="19"/>
    </location>
</feature>
<feature type="region of interest" description="Disordered" evidence="1">
    <location>
        <begin position="305"/>
        <end position="331"/>
    </location>
</feature>
<dbReference type="EMBL" id="JAODUO010000504">
    <property type="protein sequence ID" value="KAK2179228.1"/>
    <property type="molecule type" value="Genomic_DNA"/>
</dbReference>
<feature type="compositionally biased region" description="Polar residues" evidence="1">
    <location>
        <begin position="133"/>
        <end position="145"/>
    </location>
</feature>
<protein>
    <submittedName>
        <fullName evidence="2">Uncharacterized protein</fullName>
    </submittedName>
</protein>
<feature type="non-terminal residue" evidence="2">
    <location>
        <position position="1"/>
    </location>
</feature>
<dbReference type="AlphaFoldDB" id="A0AAD9NSL9"/>
<comment type="caution">
    <text evidence="2">The sequence shown here is derived from an EMBL/GenBank/DDBJ whole genome shotgun (WGS) entry which is preliminary data.</text>
</comment>
<feature type="compositionally biased region" description="Polar residues" evidence="1">
    <location>
        <begin position="61"/>
        <end position="103"/>
    </location>
</feature>
<evidence type="ECO:0000256" key="1">
    <source>
        <dbReference type="SAM" id="MobiDB-lite"/>
    </source>
</evidence>
<dbReference type="Proteomes" id="UP001209878">
    <property type="component" value="Unassembled WGS sequence"/>
</dbReference>
<gene>
    <name evidence="2" type="ORF">NP493_504g03062</name>
</gene>
<evidence type="ECO:0000313" key="3">
    <source>
        <dbReference type="Proteomes" id="UP001209878"/>
    </source>
</evidence>
<feature type="compositionally biased region" description="Basic and acidic residues" evidence="1">
    <location>
        <begin position="319"/>
        <end position="330"/>
    </location>
</feature>
<feature type="compositionally biased region" description="Polar residues" evidence="1">
    <location>
        <begin position="36"/>
        <end position="49"/>
    </location>
</feature>
<reference evidence="2" key="1">
    <citation type="journal article" date="2023" name="Mol. Biol. Evol.">
        <title>Third-Generation Sequencing Reveals the Adaptive Role of the Epigenome in Three Deep-Sea Polychaetes.</title>
        <authorList>
            <person name="Perez M."/>
            <person name="Aroh O."/>
            <person name="Sun Y."/>
            <person name="Lan Y."/>
            <person name="Juniper S.K."/>
            <person name="Young C.R."/>
            <person name="Angers B."/>
            <person name="Qian P.Y."/>
        </authorList>
    </citation>
    <scope>NUCLEOTIDE SEQUENCE</scope>
    <source>
        <strain evidence="2">R07B-5</strain>
    </source>
</reference>